<keyword evidence="4 8" id="KW-0732">Signal</keyword>
<evidence type="ECO:0000256" key="6">
    <source>
        <dbReference type="ARBA" id="ARBA00023183"/>
    </source>
</evidence>
<feature type="compositionally biased region" description="Basic and acidic residues" evidence="7">
    <location>
        <begin position="154"/>
        <end position="168"/>
    </location>
</feature>
<dbReference type="GO" id="GO:0007267">
    <property type="term" value="P:cell-cell signaling"/>
    <property type="evidence" value="ECO:0007669"/>
    <property type="project" value="TreeGrafter"/>
</dbReference>
<organism evidence="9 10">
    <name type="scientific">Xenopus laevis</name>
    <name type="common">African clawed frog</name>
    <dbReference type="NCBI Taxonomy" id="8355"/>
    <lineage>
        <taxon>Eukaryota</taxon>
        <taxon>Metazoa</taxon>
        <taxon>Chordata</taxon>
        <taxon>Craniata</taxon>
        <taxon>Vertebrata</taxon>
        <taxon>Euteleostomi</taxon>
        <taxon>Amphibia</taxon>
        <taxon>Batrachia</taxon>
        <taxon>Anura</taxon>
        <taxon>Pipoidea</taxon>
        <taxon>Pipidae</taxon>
        <taxon>Xenopodinae</taxon>
        <taxon>Xenopus</taxon>
        <taxon>Xenopus</taxon>
    </lineage>
</organism>
<comment type="subcellular location">
    <subcellularLocation>
        <location evidence="1">Secreted</location>
    </subcellularLocation>
</comment>
<feature type="chain" id="PRO_5037731552" description="Fibroblast growth factor-binding protein 3" evidence="8">
    <location>
        <begin position="25"/>
        <end position="248"/>
    </location>
</feature>
<dbReference type="GO" id="GO:0019838">
    <property type="term" value="F:growth factor binding"/>
    <property type="evidence" value="ECO:0007669"/>
    <property type="project" value="UniProtKB-KW"/>
</dbReference>
<reference evidence="10" key="1">
    <citation type="journal article" date="2016" name="Nature">
        <title>Genome evolution in the allotetraploid frog Xenopus laevis.</title>
        <authorList>
            <person name="Session A.M."/>
            <person name="Uno Y."/>
            <person name="Kwon T."/>
            <person name="Chapman J.A."/>
            <person name="Toyoda A."/>
            <person name="Takahashi S."/>
            <person name="Fukui A."/>
            <person name="Hikosaka A."/>
            <person name="Suzuki A."/>
            <person name="Kondo M."/>
            <person name="van Heeringen S.J."/>
            <person name="Quigley I."/>
            <person name="Heinz S."/>
            <person name="Ogino H."/>
            <person name="Ochi H."/>
            <person name="Hellsten U."/>
            <person name="Lyons J.B."/>
            <person name="Simakov O."/>
            <person name="Putnam N."/>
            <person name="Stites J."/>
            <person name="Kuroki Y."/>
            <person name="Tanaka T."/>
            <person name="Michiue T."/>
            <person name="Watanabe M."/>
            <person name="Bogdanovic O."/>
            <person name="Lister R."/>
            <person name="Georgiou G."/>
            <person name="Paranjpe S.S."/>
            <person name="van Kruijsbergen I."/>
            <person name="Shu S."/>
            <person name="Carlson J."/>
            <person name="Kinoshita T."/>
            <person name="Ohta Y."/>
            <person name="Mawaribuchi S."/>
            <person name="Jenkins J."/>
            <person name="Grimwood J."/>
            <person name="Schmutz J."/>
            <person name="Mitros T."/>
            <person name="Mozaffari S.V."/>
            <person name="Suzuki Y."/>
            <person name="Haramoto Y."/>
            <person name="Yamamoto T.S."/>
            <person name="Takagi C."/>
            <person name="Heald R."/>
            <person name="Miller K."/>
            <person name="Haudenschild C."/>
            <person name="Kitzman J."/>
            <person name="Nakayama T."/>
            <person name="Izutsu Y."/>
            <person name="Robert J."/>
            <person name="Fortriede J."/>
            <person name="Burns K."/>
            <person name="Lotay V."/>
            <person name="Karimi K."/>
            <person name="Yasuoka Y."/>
            <person name="Dichmann D.S."/>
            <person name="Flajnik M.F."/>
            <person name="Houston D.W."/>
            <person name="Shendure J."/>
            <person name="DuPasquier L."/>
            <person name="Vize P.D."/>
            <person name="Zorn A.M."/>
            <person name="Ito M."/>
            <person name="Marcotte E.M."/>
            <person name="Wallingford J.B."/>
            <person name="Ito Y."/>
            <person name="Asashima M."/>
            <person name="Ueno N."/>
            <person name="Matsuda Y."/>
            <person name="Veenstra G.J."/>
            <person name="Fujiyama A."/>
            <person name="Harland R.M."/>
            <person name="Taira M."/>
            <person name="Rokhsar D.S."/>
        </authorList>
    </citation>
    <scope>NUCLEOTIDE SEQUENCE [LARGE SCALE GENOMIC DNA]</scope>
    <source>
        <strain evidence="10">J</strain>
    </source>
</reference>
<evidence type="ECO:0000313" key="9">
    <source>
        <dbReference type="EMBL" id="OCT71788.1"/>
    </source>
</evidence>
<accession>A0A974CER8</accession>
<evidence type="ECO:0000256" key="3">
    <source>
        <dbReference type="ARBA" id="ARBA00022525"/>
    </source>
</evidence>
<evidence type="ECO:0000256" key="4">
    <source>
        <dbReference type="ARBA" id="ARBA00022729"/>
    </source>
</evidence>
<dbReference type="EMBL" id="CM004478">
    <property type="protein sequence ID" value="OCT71788.1"/>
    <property type="molecule type" value="Genomic_DNA"/>
</dbReference>
<dbReference type="PANTHER" id="PTHR15258:SF3">
    <property type="entry name" value="FIBROBLAST GROWTH FACTOR-BINDING PROTEIN 3"/>
    <property type="match status" value="1"/>
</dbReference>
<evidence type="ECO:0000313" key="10">
    <source>
        <dbReference type="Proteomes" id="UP000694892"/>
    </source>
</evidence>
<evidence type="ECO:0000256" key="5">
    <source>
        <dbReference type="ARBA" id="ARBA00023157"/>
    </source>
</evidence>
<protein>
    <recommendedName>
        <fullName evidence="11">Fibroblast growth factor-binding protein 3</fullName>
    </recommendedName>
</protein>
<feature type="signal peptide" evidence="8">
    <location>
        <begin position="1"/>
        <end position="24"/>
    </location>
</feature>
<keyword evidence="3" id="KW-0964">Secreted</keyword>
<evidence type="ECO:0000256" key="7">
    <source>
        <dbReference type="SAM" id="MobiDB-lite"/>
    </source>
</evidence>
<sequence>MRLSRVISFLPFVICLIPAQGALGKNEKATSKRGEKQAFARSGQFSTKQQHECTWEITGDQIVNLTLVCNQQGANSYTCTYTGDPLKCPSYKMKAKQYWKQILGKFKKVRNACEEKFLRSRICKKSEAVESQLIKVDSGADKEGKNVKTKGKTHMKEPEKGTEKKPESPEVNEDGGGEQKSSSKKRKPAPKSNHKPNPPTPSSSLPSLSPAAREVNDDIVELNEDLAEAYCAEKWHSVCSFFVNFWNG</sequence>
<dbReference type="InterPro" id="IPR010510">
    <property type="entry name" value="FGF1-bd"/>
</dbReference>
<proteinExistence type="inferred from homology"/>
<evidence type="ECO:0000256" key="1">
    <source>
        <dbReference type="ARBA" id="ARBA00004613"/>
    </source>
</evidence>
<keyword evidence="5" id="KW-1015">Disulfide bond</keyword>
<keyword evidence="6" id="KW-0340">Growth factor binding</keyword>
<dbReference type="PANTHER" id="PTHR15258">
    <property type="entry name" value="FGF BINDING PROTEIN-RELATED"/>
    <property type="match status" value="1"/>
</dbReference>
<evidence type="ECO:0008006" key="11">
    <source>
        <dbReference type="Google" id="ProtNLM"/>
    </source>
</evidence>
<evidence type="ECO:0000256" key="8">
    <source>
        <dbReference type="SAM" id="SignalP"/>
    </source>
</evidence>
<feature type="compositionally biased region" description="Basic residues" evidence="7">
    <location>
        <begin position="182"/>
        <end position="194"/>
    </location>
</feature>
<dbReference type="Pfam" id="PF06473">
    <property type="entry name" value="FGF-BP1"/>
    <property type="match status" value="1"/>
</dbReference>
<dbReference type="Proteomes" id="UP000694892">
    <property type="component" value="Chromosome 7L"/>
</dbReference>
<dbReference type="GO" id="GO:0005576">
    <property type="term" value="C:extracellular region"/>
    <property type="evidence" value="ECO:0007669"/>
    <property type="project" value="UniProtKB-SubCell"/>
</dbReference>
<gene>
    <name evidence="9" type="ORF">XELAEV_18034766mg</name>
</gene>
<dbReference type="AlphaFoldDB" id="A0A974CER8"/>
<dbReference type="OMA" id="QCAYRGE"/>
<name>A0A974CER8_XENLA</name>
<feature type="region of interest" description="Disordered" evidence="7">
    <location>
        <begin position="141"/>
        <end position="212"/>
    </location>
</feature>
<evidence type="ECO:0000256" key="2">
    <source>
        <dbReference type="ARBA" id="ARBA00008326"/>
    </source>
</evidence>
<comment type="similarity">
    <text evidence="2">Belongs to the fibroblast growth factor-binding protein family.</text>
</comment>